<dbReference type="AlphaFoldDB" id="A0A225VBR0"/>
<feature type="compositionally biased region" description="Basic and acidic residues" evidence="1">
    <location>
        <begin position="373"/>
        <end position="403"/>
    </location>
</feature>
<evidence type="ECO:0008006" key="4">
    <source>
        <dbReference type="Google" id="ProtNLM"/>
    </source>
</evidence>
<gene>
    <name evidence="2" type="ORF">PHMEG_00026060</name>
</gene>
<feature type="compositionally biased region" description="Acidic residues" evidence="1">
    <location>
        <begin position="439"/>
        <end position="452"/>
    </location>
</feature>
<evidence type="ECO:0000313" key="2">
    <source>
        <dbReference type="EMBL" id="OWZ02389.1"/>
    </source>
</evidence>
<feature type="compositionally biased region" description="Polar residues" evidence="1">
    <location>
        <begin position="585"/>
        <end position="595"/>
    </location>
</feature>
<sequence length="701" mass="78291">MDEVLEEASEVVAGESGLDEPGQASIEDADLEVSRMEGRVSDSSPLDQDVSPEAQPDVQAELLSPVPDTKPVEDEVVATLEEKLQPELEPSTELVQVEPQAETTSADWTNKWRRRTPPRKCSGGSKSARSKSTAQREVFMAPRPSGLLRLGERGTGYVEVLGGQSCRGSPAQLWVHELAPDRRDLATAQGLIGVQVTSGLITPRECVAILQTMLYEAVFQFQNLVPVWFRVHAAKVSPGVIRSLVRPALEAQARSEPPQVLDYHPEDEDGDLIMTDQPQADAETKMQADRAVWEAPTRQSMEELEQRLKESEAARMEDQRTAKNIQEFHEVEVRSEPGLKNVPGVVLDQLRATLPAADFARLARNAKPVEVKTEARREELAPRTKQDAPARSHRHADATDVKSKTKKKPSKSKRTKVPQKKPRRVEDPSDSSGSSSSEESSDESSDSSEDSLNEDTHALDFFYRLNEAAVKAGIKYRKSKKEREDHIKRFLKNLKDCQLKVQDRDAVVDGYDSSSSQKRDFRADNIPSSRHRPKGRAFIGLSEDEAGWESEGHVRCEDEVEEPTPTEQDIHNAVYRAMENAGSRLHQSGSQSGWQSPRPGWQSPRPNNPDRNEFCEKCMKFGHKEHNSWIDMVCERCGKNGHPGHACRARPCPYCDKCHQDKCEDFETMGTMKNLARNGVLKSVPLDILKKLLNGKAVPLQ</sequence>
<feature type="compositionally biased region" description="Polar residues" evidence="1">
    <location>
        <begin position="124"/>
        <end position="135"/>
    </location>
</feature>
<dbReference type="OrthoDB" id="8026949at2759"/>
<dbReference type="Proteomes" id="UP000198211">
    <property type="component" value="Unassembled WGS sequence"/>
</dbReference>
<feature type="region of interest" description="Disordered" evidence="1">
    <location>
        <begin position="373"/>
        <end position="452"/>
    </location>
</feature>
<reference evidence="3" key="1">
    <citation type="submission" date="2017-03" db="EMBL/GenBank/DDBJ databases">
        <title>Phytopthora megakarya and P. palmivora, two closely related causual agents of cacao black pod achieved similar genome size and gene model numbers by different mechanisms.</title>
        <authorList>
            <person name="Ali S."/>
            <person name="Shao J."/>
            <person name="Larry D.J."/>
            <person name="Kronmiller B."/>
            <person name="Shen D."/>
            <person name="Strem M.D."/>
            <person name="Melnick R.L."/>
            <person name="Guiltinan M.J."/>
            <person name="Tyler B.M."/>
            <person name="Meinhardt L.W."/>
            <person name="Bailey B.A."/>
        </authorList>
    </citation>
    <scope>NUCLEOTIDE SEQUENCE [LARGE SCALE GENOMIC DNA]</scope>
    <source>
        <strain evidence="3">zdho120</strain>
    </source>
</reference>
<keyword evidence="3" id="KW-1185">Reference proteome</keyword>
<name>A0A225VBR0_9STRA</name>
<protein>
    <recommendedName>
        <fullName evidence="4">CCHC-type domain-containing protein</fullName>
    </recommendedName>
</protein>
<comment type="caution">
    <text evidence="2">The sequence shown here is derived from an EMBL/GenBank/DDBJ whole genome shotgun (WGS) entry which is preliminary data.</text>
</comment>
<accession>A0A225VBR0</accession>
<organism evidence="2 3">
    <name type="scientific">Phytophthora megakarya</name>
    <dbReference type="NCBI Taxonomy" id="4795"/>
    <lineage>
        <taxon>Eukaryota</taxon>
        <taxon>Sar</taxon>
        <taxon>Stramenopiles</taxon>
        <taxon>Oomycota</taxon>
        <taxon>Peronosporomycetes</taxon>
        <taxon>Peronosporales</taxon>
        <taxon>Peronosporaceae</taxon>
        <taxon>Phytophthora</taxon>
    </lineage>
</organism>
<evidence type="ECO:0000313" key="3">
    <source>
        <dbReference type="Proteomes" id="UP000198211"/>
    </source>
</evidence>
<feature type="compositionally biased region" description="Basic residues" evidence="1">
    <location>
        <begin position="404"/>
        <end position="423"/>
    </location>
</feature>
<feature type="region of interest" description="Disordered" evidence="1">
    <location>
        <begin position="583"/>
        <end position="609"/>
    </location>
</feature>
<dbReference type="EMBL" id="NBNE01006202">
    <property type="protein sequence ID" value="OWZ02389.1"/>
    <property type="molecule type" value="Genomic_DNA"/>
</dbReference>
<feature type="region of interest" description="Disordered" evidence="1">
    <location>
        <begin position="1"/>
        <end position="136"/>
    </location>
</feature>
<evidence type="ECO:0000256" key="1">
    <source>
        <dbReference type="SAM" id="MobiDB-lite"/>
    </source>
</evidence>
<feature type="region of interest" description="Disordered" evidence="1">
    <location>
        <begin position="508"/>
        <end position="534"/>
    </location>
</feature>
<proteinExistence type="predicted"/>